<dbReference type="InterPro" id="IPR001789">
    <property type="entry name" value="Sig_transdc_resp-reg_receiver"/>
</dbReference>
<keyword evidence="4" id="KW-0902">Two-component regulatory system</keyword>
<accession>A0A2I0QTF7</accession>
<comment type="subcellular location">
    <subcellularLocation>
        <location evidence="1">Cytoplasm</location>
    </subcellularLocation>
</comment>
<dbReference type="Gene3D" id="3.40.50.2300">
    <property type="match status" value="1"/>
</dbReference>
<dbReference type="Pfam" id="PF00486">
    <property type="entry name" value="Trans_reg_C"/>
    <property type="match status" value="1"/>
</dbReference>
<feature type="domain" description="OmpR/PhoB-type" evidence="12">
    <location>
        <begin position="129"/>
        <end position="228"/>
    </location>
</feature>
<dbReference type="FunFam" id="3.40.50.2300:FF:000001">
    <property type="entry name" value="DNA-binding response regulator PhoB"/>
    <property type="match status" value="1"/>
</dbReference>
<dbReference type="GO" id="GO:0032993">
    <property type="term" value="C:protein-DNA complex"/>
    <property type="evidence" value="ECO:0007669"/>
    <property type="project" value="TreeGrafter"/>
</dbReference>
<dbReference type="InterPro" id="IPR039420">
    <property type="entry name" value="WalR-like"/>
</dbReference>
<feature type="domain" description="Response regulatory" evidence="11">
    <location>
        <begin position="4"/>
        <end position="118"/>
    </location>
</feature>
<dbReference type="GO" id="GO:0000976">
    <property type="term" value="F:transcription cis-regulatory region binding"/>
    <property type="evidence" value="ECO:0007669"/>
    <property type="project" value="TreeGrafter"/>
</dbReference>
<evidence type="ECO:0000256" key="2">
    <source>
        <dbReference type="ARBA" id="ARBA00022490"/>
    </source>
</evidence>
<dbReference type="PANTHER" id="PTHR48111">
    <property type="entry name" value="REGULATOR OF RPOS"/>
    <property type="match status" value="1"/>
</dbReference>
<keyword evidence="6 10" id="KW-0238">DNA-binding</keyword>
<protein>
    <submittedName>
        <fullName evidence="13">DNA-binding response regulator</fullName>
    </submittedName>
</protein>
<feature type="DNA-binding region" description="OmpR/PhoB-type" evidence="10">
    <location>
        <begin position="129"/>
        <end position="228"/>
    </location>
</feature>
<evidence type="ECO:0000313" key="13">
    <source>
        <dbReference type="EMBL" id="PKR77627.1"/>
    </source>
</evidence>
<dbReference type="PANTHER" id="PTHR48111:SF44">
    <property type="entry name" value="TRANSCRIPTIONAL REGULATORY PROTEIN RESD"/>
    <property type="match status" value="1"/>
</dbReference>
<dbReference type="GO" id="GO:0005829">
    <property type="term" value="C:cytosol"/>
    <property type="evidence" value="ECO:0007669"/>
    <property type="project" value="TreeGrafter"/>
</dbReference>
<dbReference type="Gene3D" id="6.10.250.690">
    <property type="match status" value="1"/>
</dbReference>
<keyword evidence="2" id="KW-0963">Cytoplasm</keyword>
<evidence type="ECO:0000256" key="9">
    <source>
        <dbReference type="PROSITE-ProRule" id="PRU00169"/>
    </source>
</evidence>
<dbReference type="SMART" id="SM00448">
    <property type="entry name" value="REC"/>
    <property type="match status" value="1"/>
</dbReference>
<organism evidence="13 14">
    <name type="scientific">Halalkalibacillus sediminis</name>
    <dbReference type="NCBI Taxonomy" id="2018042"/>
    <lineage>
        <taxon>Bacteria</taxon>
        <taxon>Bacillati</taxon>
        <taxon>Bacillota</taxon>
        <taxon>Bacilli</taxon>
        <taxon>Bacillales</taxon>
        <taxon>Bacillaceae</taxon>
        <taxon>Halalkalibacillus</taxon>
    </lineage>
</organism>
<keyword evidence="3 9" id="KW-0597">Phosphoprotein</keyword>
<comment type="caution">
    <text evidence="13">The sequence shown here is derived from an EMBL/GenBank/DDBJ whole genome shotgun (WGS) entry which is preliminary data.</text>
</comment>
<keyword evidence="14" id="KW-1185">Reference proteome</keyword>
<keyword evidence="7" id="KW-0010">Activator</keyword>
<keyword evidence="5" id="KW-0805">Transcription regulation</keyword>
<evidence type="ECO:0000256" key="6">
    <source>
        <dbReference type="ARBA" id="ARBA00023125"/>
    </source>
</evidence>
<dbReference type="Pfam" id="PF00072">
    <property type="entry name" value="Response_reg"/>
    <property type="match status" value="1"/>
</dbReference>
<evidence type="ECO:0000256" key="3">
    <source>
        <dbReference type="ARBA" id="ARBA00022553"/>
    </source>
</evidence>
<evidence type="ECO:0000256" key="8">
    <source>
        <dbReference type="ARBA" id="ARBA00023163"/>
    </source>
</evidence>
<feature type="modified residue" description="4-aspartylphosphate" evidence="9">
    <location>
        <position position="53"/>
    </location>
</feature>
<dbReference type="PROSITE" id="PS51755">
    <property type="entry name" value="OMPR_PHOB"/>
    <property type="match status" value="1"/>
</dbReference>
<dbReference type="InterPro" id="IPR036388">
    <property type="entry name" value="WH-like_DNA-bd_sf"/>
</dbReference>
<dbReference type="RefSeq" id="WP_101331235.1">
    <property type="nucleotide sequence ID" value="NZ_PJNH01000002.1"/>
</dbReference>
<dbReference type="AlphaFoldDB" id="A0A2I0QTF7"/>
<keyword evidence="8" id="KW-0804">Transcription</keyword>
<evidence type="ECO:0000313" key="14">
    <source>
        <dbReference type="Proteomes" id="UP000243524"/>
    </source>
</evidence>
<evidence type="ECO:0000256" key="4">
    <source>
        <dbReference type="ARBA" id="ARBA00023012"/>
    </source>
</evidence>
<gene>
    <name evidence="13" type="ORF">CEY16_06735</name>
</gene>
<reference evidence="13 14" key="1">
    <citation type="submission" date="2017-06" db="EMBL/GenBank/DDBJ databases">
        <title>the draft geome sequence of Illustriluteabacillus marina B3227.</title>
        <authorList>
            <person name="He R.-H."/>
            <person name="Du Z.-J."/>
        </authorList>
    </citation>
    <scope>NUCLEOTIDE SEQUENCE [LARGE SCALE GENOMIC DNA]</scope>
    <source>
        <strain evidence="13 14">B3227</strain>
    </source>
</reference>
<dbReference type="InterPro" id="IPR011006">
    <property type="entry name" value="CheY-like_superfamily"/>
</dbReference>
<dbReference type="FunFam" id="1.10.10.10:FF:000018">
    <property type="entry name" value="DNA-binding response regulator ResD"/>
    <property type="match status" value="1"/>
</dbReference>
<dbReference type="GO" id="GO:0000156">
    <property type="term" value="F:phosphorelay response regulator activity"/>
    <property type="evidence" value="ECO:0007669"/>
    <property type="project" value="TreeGrafter"/>
</dbReference>
<dbReference type="SUPFAM" id="SSF46894">
    <property type="entry name" value="C-terminal effector domain of the bipartite response regulators"/>
    <property type="match status" value="1"/>
</dbReference>
<evidence type="ECO:0000256" key="10">
    <source>
        <dbReference type="PROSITE-ProRule" id="PRU01091"/>
    </source>
</evidence>
<dbReference type="EMBL" id="PJNH01000002">
    <property type="protein sequence ID" value="PKR77627.1"/>
    <property type="molecule type" value="Genomic_DNA"/>
</dbReference>
<dbReference type="OrthoDB" id="9790442at2"/>
<dbReference type="SUPFAM" id="SSF52172">
    <property type="entry name" value="CheY-like"/>
    <property type="match status" value="1"/>
</dbReference>
<dbReference type="InterPro" id="IPR001867">
    <property type="entry name" value="OmpR/PhoB-type_DNA-bd"/>
</dbReference>
<dbReference type="CDD" id="cd00383">
    <property type="entry name" value="trans_reg_C"/>
    <property type="match status" value="1"/>
</dbReference>
<dbReference type="PROSITE" id="PS50110">
    <property type="entry name" value="RESPONSE_REGULATORY"/>
    <property type="match status" value="1"/>
</dbReference>
<proteinExistence type="predicted"/>
<dbReference type="GO" id="GO:0006355">
    <property type="term" value="P:regulation of DNA-templated transcription"/>
    <property type="evidence" value="ECO:0007669"/>
    <property type="project" value="InterPro"/>
</dbReference>
<dbReference type="Proteomes" id="UP000243524">
    <property type="component" value="Unassembled WGS sequence"/>
</dbReference>
<dbReference type="SMART" id="SM00862">
    <property type="entry name" value="Trans_reg_C"/>
    <property type="match status" value="1"/>
</dbReference>
<evidence type="ECO:0000256" key="5">
    <source>
        <dbReference type="ARBA" id="ARBA00023015"/>
    </source>
</evidence>
<name>A0A2I0QTF7_9BACI</name>
<sequence length="234" mass="26855">MQNRILVVDDESTMRHLVGLYLSNEGYHIEEAASVDEAILLLGEQSFDVITLDLMMPEKDGFELCTYIKNENIESSILMLTAKTEVSDRVKGLNMGADDYLMKPFAPEELVARVNALLRRNHSQIHNDKEHVQIKDLSISKPFRKVEVKGTSLTLTPKEFDILYMLATSPGRVYTRDNIMDNLWGENDFYDPRTVDTHVKNLRVKLSKAKLSYQPIKTVWGIGYSFNYEEDENS</sequence>
<evidence type="ECO:0000256" key="7">
    <source>
        <dbReference type="ARBA" id="ARBA00023159"/>
    </source>
</evidence>
<evidence type="ECO:0000256" key="1">
    <source>
        <dbReference type="ARBA" id="ARBA00004496"/>
    </source>
</evidence>
<evidence type="ECO:0000259" key="11">
    <source>
        <dbReference type="PROSITE" id="PS50110"/>
    </source>
</evidence>
<dbReference type="CDD" id="cd17574">
    <property type="entry name" value="REC_OmpR"/>
    <property type="match status" value="1"/>
</dbReference>
<dbReference type="InterPro" id="IPR016032">
    <property type="entry name" value="Sig_transdc_resp-reg_C-effctor"/>
</dbReference>
<dbReference type="Gene3D" id="1.10.10.10">
    <property type="entry name" value="Winged helix-like DNA-binding domain superfamily/Winged helix DNA-binding domain"/>
    <property type="match status" value="1"/>
</dbReference>
<evidence type="ECO:0000259" key="12">
    <source>
        <dbReference type="PROSITE" id="PS51755"/>
    </source>
</evidence>